<evidence type="ECO:0000256" key="3">
    <source>
        <dbReference type="ARBA" id="ARBA00012556"/>
    </source>
</evidence>
<dbReference type="Proteomes" id="UP000607559">
    <property type="component" value="Unassembled WGS sequence"/>
</dbReference>
<evidence type="ECO:0000313" key="7">
    <source>
        <dbReference type="EMBL" id="GGB03838.1"/>
    </source>
</evidence>
<dbReference type="RefSeq" id="WP_229688913.1">
    <property type="nucleotide sequence ID" value="NZ_BMJC01000003.1"/>
</dbReference>
<dbReference type="PANTHER" id="PTHR34983:SF1">
    <property type="entry name" value="ARABINOGALACTAN ENDO-BETA-1,4-GALACTANASE A"/>
    <property type="match status" value="1"/>
</dbReference>
<keyword evidence="5 6" id="KW-0326">Glycosidase</keyword>
<dbReference type="GO" id="GO:0045490">
    <property type="term" value="P:pectin catabolic process"/>
    <property type="evidence" value="ECO:0007669"/>
    <property type="project" value="TreeGrafter"/>
</dbReference>
<comment type="similarity">
    <text evidence="2 6">Belongs to the glycosyl hydrolase 53 family.</text>
</comment>
<evidence type="ECO:0000313" key="8">
    <source>
        <dbReference type="Proteomes" id="UP000607559"/>
    </source>
</evidence>
<evidence type="ECO:0000256" key="1">
    <source>
        <dbReference type="ARBA" id="ARBA00001695"/>
    </source>
</evidence>
<evidence type="ECO:0000256" key="4">
    <source>
        <dbReference type="ARBA" id="ARBA00022801"/>
    </source>
</evidence>
<evidence type="ECO:0000256" key="5">
    <source>
        <dbReference type="ARBA" id="ARBA00023295"/>
    </source>
</evidence>
<keyword evidence="6" id="KW-0732">Signal</keyword>
<comment type="caution">
    <text evidence="7">The sequence shown here is derived from an EMBL/GenBank/DDBJ whole genome shotgun (WGS) entry which is preliminary data.</text>
</comment>
<dbReference type="EC" id="3.2.1.89" evidence="3 6"/>
<dbReference type="Pfam" id="PF07745">
    <property type="entry name" value="Glyco_hydro_53"/>
    <property type="match status" value="2"/>
</dbReference>
<name>A0A8J2UED9_9BACT</name>
<keyword evidence="4 6" id="KW-0378">Hydrolase</keyword>
<feature type="signal peptide" evidence="6">
    <location>
        <begin position="1"/>
        <end position="21"/>
    </location>
</feature>
<dbReference type="InterPro" id="IPR017853">
    <property type="entry name" value="GH"/>
</dbReference>
<reference evidence="7" key="1">
    <citation type="journal article" date="2014" name="Int. J. Syst. Evol. Microbiol.">
        <title>Complete genome sequence of Corynebacterium casei LMG S-19264T (=DSM 44701T), isolated from a smear-ripened cheese.</title>
        <authorList>
            <consortium name="US DOE Joint Genome Institute (JGI-PGF)"/>
            <person name="Walter F."/>
            <person name="Albersmeier A."/>
            <person name="Kalinowski J."/>
            <person name="Ruckert C."/>
        </authorList>
    </citation>
    <scope>NUCLEOTIDE SEQUENCE</scope>
    <source>
        <strain evidence="7">CGMCC 1.15448</strain>
    </source>
</reference>
<dbReference type="InterPro" id="IPR011683">
    <property type="entry name" value="Glyco_hydro_53"/>
</dbReference>
<sequence>MMRITHLIVISVLLFAGFSNCSKSSGTPTGGGVKPAADTFIYKGADVSWITQMEASGIKFYNSAGTAMDGMALLQSLGINSIRLRVWVNPSGGWCNTADVVTKAVRAHQLGLRVMIDFHYSDTWADPGHQTTPAAWTSYNMATLTNTVYSYTQGVLDTLKAAGVVPSWVQVGNETSNGMLWPLGNATTSMANFAALVSAGYKAVKSVSDTTKVIVHIANGYDNNLFRWVFDGLTANNAQYDIIGMSLYPSATNWASYNDNCATNMNDMVMRYNKPVIICEVGMPVDQAATCEAFITDLIHKVRAVTGSKGLGVFYWEPECYNSWQGYGLGAFDNTGRPTVAMNAFLQ</sequence>
<dbReference type="EMBL" id="BMJC01000003">
    <property type="protein sequence ID" value="GGB03838.1"/>
    <property type="molecule type" value="Genomic_DNA"/>
</dbReference>
<dbReference type="GO" id="GO:0015926">
    <property type="term" value="F:glucosidase activity"/>
    <property type="evidence" value="ECO:0007669"/>
    <property type="project" value="InterPro"/>
</dbReference>
<keyword evidence="8" id="KW-1185">Reference proteome</keyword>
<proteinExistence type="inferred from homology"/>
<feature type="chain" id="PRO_5035341473" description="Arabinogalactan endo-beta-1,4-galactanase" evidence="6">
    <location>
        <begin position="22"/>
        <end position="347"/>
    </location>
</feature>
<accession>A0A8J2UED9</accession>
<dbReference type="GO" id="GO:0031218">
    <property type="term" value="F:arabinogalactan endo-1,4-beta-galactosidase activity"/>
    <property type="evidence" value="ECO:0007669"/>
    <property type="project" value="UniProtKB-EC"/>
</dbReference>
<gene>
    <name evidence="7" type="primary">galA</name>
    <name evidence="7" type="ORF">GCM10011511_28960</name>
</gene>
<comment type="catalytic activity">
    <reaction evidence="1 6">
        <text>The enzyme specifically hydrolyzes (1-&gt;4)-beta-D-galactosidic linkages in type I arabinogalactans.</text>
        <dbReference type="EC" id="3.2.1.89"/>
    </reaction>
</comment>
<reference evidence="7" key="2">
    <citation type="submission" date="2020-09" db="EMBL/GenBank/DDBJ databases">
        <authorList>
            <person name="Sun Q."/>
            <person name="Zhou Y."/>
        </authorList>
    </citation>
    <scope>NUCLEOTIDE SEQUENCE</scope>
    <source>
        <strain evidence="7">CGMCC 1.15448</strain>
    </source>
</reference>
<dbReference type="SUPFAM" id="SSF51445">
    <property type="entry name" value="(Trans)glycosidases"/>
    <property type="match status" value="1"/>
</dbReference>
<dbReference type="PANTHER" id="PTHR34983">
    <property type="entry name" value="ARABINOGALACTAN ENDO-BETA-1,4-GALACTANASE A"/>
    <property type="match status" value="1"/>
</dbReference>
<dbReference type="Gene3D" id="3.20.20.80">
    <property type="entry name" value="Glycosidases"/>
    <property type="match status" value="1"/>
</dbReference>
<protein>
    <recommendedName>
        <fullName evidence="3 6">Arabinogalactan endo-beta-1,4-galactanase</fullName>
        <ecNumber evidence="3 6">3.2.1.89</ecNumber>
    </recommendedName>
</protein>
<evidence type="ECO:0000256" key="6">
    <source>
        <dbReference type="RuleBase" id="RU361192"/>
    </source>
</evidence>
<evidence type="ECO:0000256" key="2">
    <source>
        <dbReference type="ARBA" id="ARBA00010687"/>
    </source>
</evidence>
<organism evidence="7 8">
    <name type="scientific">Puia dinghuensis</name>
    <dbReference type="NCBI Taxonomy" id="1792502"/>
    <lineage>
        <taxon>Bacteria</taxon>
        <taxon>Pseudomonadati</taxon>
        <taxon>Bacteroidota</taxon>
        <taxon>Chitinophagia</taxon>
        <taxon>Chitinophagales</taxon>
        <taxon>Chitinophagaceae</taxon>
        <taxon>Puia</taxon>
    </lineage>
</organism>
<dbReference type="AlphaFoldDB" id="A0A8J2UED9"/>